<dbReference type="PANTHER" id="PTHR34384">
    <property type="entry name" value="L-2,3-DIAMINOPROPANOATE--CITRATE LIGASE"/>
    <property type="match status" value="1"/>
</dbReference>
<sequence>MQNPRHDTETEYGLDGIDTLDDVLTEDRWADVGQELLAKILREFTYEDLIEPEPVDGDRADDDSDGEWTTYEIDLEGTRYRFDAVERFWDTLGVRADSIERDAGDGFEPADDPLEFVVDIEPTIDMDSITASHLVREYTNTLLADAHIDAADGDETDAEKSVLDMSYAEIEGEMTGHPWLTFNKGRVGWGYDDYRDYAPERAESIRLSWCAVSREAAEFVSVEGLDHESLLESELGSHYGRFRAELEDRGLDPDDYRFLPVHDWQWENTVVPLFGKQIATDDIVPLGRGPDEYLPMQSIRTFVNADEPGKHNVKLPMMISNTLVWRGLPGERTEAAPLVTEYVKDVRDSDPFLRDECEIVLPGEIAGVNFDHPTFDALEAPAYQYKELLGTVWRESVTGLIDDGERAMTLSSLLHVEDGEPVVSKLVERSDLELSEWLDELFATMLPPLLHYLYRYGTAFSPHGENTILVLEDDRPSRLAVKDFVDDVNVAEAPLEELQDLPDDLEDVLLSVPPEELRLFVVYGLFVGVYRYLSDLLARHHDYPEERFWGQVRAAIEDYHERFPELEDRFELFDLLEPTLPKLTLNRNRIVDFGYGDRPERPHAIEHGTVPNPLSEVDPDR</sequence>
<dbReference type="Pfam" id="PF06276">
    <property type="entry name" value="FhuF"/>
    <property type="match status" value="1"/>
</dbReference>
<dbReference type="RefSeq" id="WP_174701392.1">
    <property type="nucleotide sequence ID" value="NZ_JABURA010000001.1"/>
</dbReference>
<dbReference type="PANTHER" id="PTHR34384:SF6">
    <property type="entry name" value="STAPHYLOFERRIN B SYNTHASE"/>
    <property type="match status" value="1"/>
</dbReference>
<feature type="region of interest" description="Disordered" evidence="2">
    <location>
        <begin position="601"/>
        <end position="621"/>
    </location>
</feature>
<reference evidence="5" key="1">
    <citation type="submission" date="2020-06" db="EMBL/GenBank/DDBJ databases">
        <title>Haloterrigena sp. nov., an extremely halophilic archaeon isolated from a saline sediment.</title>
        <authorList>
            <person name="Liu B.-B."/>
        </authorList>
    </citation>
    <scope>NUCLEOTIDE SEQUENCE</scope>
    <source>
        <strain evidence="5">SYSU A121-1</strain>
    </source>
</reference>
<dbReference type="OrthoDB" id="226976at2157"/>
<comment type="pathway">
    <text evidence="1">Siderophore biosynthesis.</text>
</comment>
<dbReference type="InterPro" id="IPR007310">
    <property type="entry name" value="Aerobactin_biosyn_IucA/IucC_N"/>
</dbReference>
<evidence type="ECO:0000256" key="1">
    <source>
        <dbReference type="ARBA" id="ARBA00004924"/>
    </source>
</evidence>
<gene>
    <name evidence="5" type="ORF">HT576_04720</name>
</gene>
<dbReference type="Proteomes" id="UP000728647">
    <property type="component" value="Unassembled WGS sequence"/>
</dbReference>
<organism evidence="5 6">
    <name type="scientific">Haloterrigena gelatinilytica</name>
    <dbReference type="NCBI Taxonomy" id="2741724"/>
    <lineage>
        <taxon>Archaea</taxon>
        <taxon>Methanobacteriati</taxon>
        <taxon>Methanobacteriota</taxon>
        <taxon>Stenosarchaea group</taxon>
        <taxon>Halobacteria</taxon>
        <taxon>Halobacteriales</taxon>
        <taxon>Natrialbaceae</taxon>
        <taxon>Haloterrigena</taxon>
    </lineage>
</organism>
<dbReference type="EMBL" id="JABURA010000001">
    <property type="protein sequence ID" value="NUB90340.1"/>
    <property type="molecule type" value="Genomic_DNA"/>
</dbReference>
<feature type="domain" description="Aerobactin siderophore biosynthesis IucA/IucC-like C-terminal" evidence="4">
    <location>
        <begin position="435"/>
        <end position="595"/>
    </location>
</feature>
<evidence type="ECO:0000256" key="2">
    <source>
        <dbReference type="SAM" id="MobiDB-lite"/>
    </source>
</evidence>
<dbReference type="GO" id="GO:0016881">
    <property type="term" value="F:acid-amino acid ligase activity"/>
    <property type="evidence" value="ECO:0007669"/>
    <property type="project" value="UniProtKB-ARBA"/>
</dbReference>
<comment type="caution">
    <text evidence="5">The sequence shown here is derived from an EMBL/GenBank/DDBJ whole genome shotgun (WGS) entry which is preliminary data.</text>
</comment>
<evidence type="ECO:0000313" key="6">
    <source>
        <dbReference type="Proteomes" id="UP000728647"/>
    </source>
</evidence>
<accession>A0A8J8KAK3</accession>
<dbReference type="InterPro" id="IPR037455">
    <property type="entry name" value="LucA/IucC-like"/>
</dbReference>
<dbReference type="Gene3D" id="6.10.250.3370">
    <property type="match status" value="1"/>
</dbReference>
<dbReference type="GO" id="GO:0019290">
    <property type="term" value="P:siderophore biosynthetic process"/>
    <property type="evidence" value="ECO:0007669"/>
    <property type="project" value="InterPro"/>
</dbReference>
<feature type="domain" description="Aerobactin siderophore biosynthesis IucA/IucC N-terminal" evidence="3">
    <location>
        <begin position="166"/>
        <end position="415"/>
    </location>
</feature>
<evidence type="ECO:0000259" key="4">
    <source>
        <dbReference type="Pfam" id="PF06276"/>
    </source>
</evidence>
<evidence type="ECO:0000259" key="3">
    <source>
        <dbReference type="Pfam" id="PF04183"/>
    </source>
</evidence>
<proteinExistence type="predicted"/>
<dbReference type="Gene3D" id="3.30.310.280">
    <property type="match status" value="1"/>
</dbReference>
<dbReference type="InterPro" id="IPR022770">
    <property type="entry name" value="IucA/IucC-like_C"/>
</dbReference>
<evidence type="ECO:0000313" key="5">
    <source>
        <dbReference type="EMBL" id="NUB90340.1"/>
    </source>
</evidence>
<dbReference type="Pfam" id="PF04183">
    <property type="entry name" value="IucA_IucC"/>
    <property type="match status" value="1"/>
</dbReference>
<name>A0A8J8KAK3_9EURY</name>
<dbReference type="Gene3D" id="1.10.510.40">
    <property type="match status" value="1"/>
</dbReference>
<protein>
    <submittedName>
        <fullName evidence="5">IucA/IucC family siderophore biosynthesis protein</fullName>
    </submittedName>
</protein>
<dbReference type="AlphaFoldDB" id="A0A8J8KAK3"/>